<dbReference type="GO" id="GO:0005634">
    <property type="term" value="C:nucleus"/>
    <property type="evidence" value="ECO:0007669"/>
    <property type="project" value="UniProtKB-SubCell"/>
</dbReference>
<protein>
    <recommendedName>
        <fullName evidence="8">DDE Tnp4 domain-containing protein</fullName>
    </recommendedName>
</protein>
<comment type="similarity">
    <text evidence="3">Belongs to the HARBI1 family.</text>
</comment>
<dbReference type="GO" id="GO:0004518">
    <property type="term" value="F:nuclease activity"/>
    <property type="evidence" value="ECO:0007669"/>
    <property type="project" value="UniProtKB-KW"/>
</dbReference>
<dbReference type="AlphaFoldDB" id="A0A2J7QLZ5"/>
<evidence type="ECO:0000256" key="1">
    <source>
        <dbReference type="ARBA" id="ARBA00001968"/>
    </source>
</evidence>
<evidence type="ECO:0000313" key="9">
    <source>
        <dbReference type="EMBL" id="PNF29568.1"/>
    </source>
</evidence>
<evidence type="ECO:0000256" key="7">
    <source>
        <dbReference type="ARBA" id="ARBA00023242"/>
    </source>
</evidence>
<reference evidence="9 10" key="1">
    <citation type="submission" date="2017-12" db="EMBL/GenBank/DDBJ databases">
        <title>Hemimetabolous genomes reveal molecular basis of termite eusociality.</title>
        <authorList>
            <person name="Harrison M.C."/>
            <person name="Jongepier E."/>
            <person name="Robertson H.M."/>
            <person name="Arning N."/>
            <person name="Bitard-Feildel T."/>
            <person name="Chao H."/>
            <person name="Childers C.P."/>
            <person name="Dinh H."/>
            <person name="Doddapaneni H."/>
            <person name="Dugan S."/>
            <person name="Gowin J."/>
            <person name="Greiner C."/>
            <person name="Han Y."/>
            <person name="Hu H."/>
            <person name="Hughes D.S.T."/>
            <person name="Huylmans A.-K."/>
            <person name="Kemena C."/>
            <person name="Kremer L.P.M."/>
            <person name="Lee S.L."/>
            <person name="Lopez-Ezquerra A."/>
            <person name="Mallet L."/>
            <person name="Monroy-Kuhn J.M."/>
            <person name="Moser A."/>
            <person name="Murali S.C."/>
            <person name="Muzny D.M."/>
            <person name="Otani S."/>
            <person name="Piulachs M.-D."/>
            <person name="Poelchau M."/>
            <person name="Qu J."/>
            <person name="Schaub F."/>
            <person name="Wada-Katsumata A."/>
            <person name="Worley K.C."/>
            <person name="Xie Q."/>
            <person name="Ylla G."/>
            <person name="Poulsen M."/>
            <person name="Gibbs R.A."/>
            <person name="Schal C."/>
            <person name="Richards S."/>
            <person name="Belles X."/>
            <person name="Korb J."/>
            <person name="Bornberg-Bauer E."/>
        </authorList>
    </citation>
    <scope>NUCLEOTIDE SEQUENCE [LARGE SCALE GENOMIC DNA]</scope>
    <source>
        <tissue evidence="9">Whole body</tissue>
    </source>
</reference>
<keyword evidence="6" id="KW-0378">Hydrolase</keyword>
<keyword evidence="4" id="KW-0540">Nuclease</keyword>
<dbReference type="Pfam" id="PF13359">
    <property type="entry name" value="DDE_Tnp_4"/>
    <property type="match status" value="1"/>
</dbReference>
<feature type="domain" description="DDE Tnp4" evidence="8">
    <location>
        <begin position="175"/>
        <end position="336"/>
    </location>
</feature>
<keyword evidence="7" id="KW-0539">Nucleus</keyword>
<dbReference type="OrthoDB" id="6751902at2759"/>
<dbReference type="GO" id="GO:0046872">
    <property type="term" value="F:metal ion binding"/>
    <property type="evidence" value="ECO:0007669"/>
    <property type="project" value="UniProtKB-KW"/>
</dbReference>
<dbReference type="EMBL" id="NEVH01013241">
    <property type="protein sequence ID" value="PNF29568.1"/>
    <property type="molecule type" value="Genomic_DNA"/>
</dbReference>
<accession>A0A2J7QLZ5</accession>
<evidence type="ECO:0000256" key="5">
    <source>
        <dbReference type="ARBA" id="ARBA00022723"/>
    </source>
</evidence>
<name>A0A2J7QLZ5_9NEOP</name>
<dbReference type="PANTHER" id="PTHR22930">
    <property type="match status" value="1"/>
</dbReference>
<dbReference type="Proteomes" id="UP000235965">
    <property type="component" value="Unassembled WGS sequence"/>
</dbReference>
<organism evidence="9 10">
    <name type="scientific">Cryptotermes secundus</name>
    <dbReference type="NCBI Taxonomy" id="105785"/>
    <lineage>
        <taxon>Eukaryota</taxon>
        <taxon>Metazoa</taxon>
        <taxon>Ecdysozoa</taxon>
        <taxon>Arthropoda</taxon>
        <taxon>Hexapoda</taxon>
        <taxon>Insecta</taxon>
        <taxon>Pterygota</taxon>
        <taxon>Neoptera</taxon>
        <taxon>Polyneoptera</taxon>
        <taxon>Dictyoptera</taxon>
        <taxon>Blattodea</taxon>
        <taxon>Blattoidea</taxon>
        <taxon>Termitoidae</taxon>
        <taxon>Kalotermitidae</taxon>
        <taxon>Cryptotermitinae</taxon>
        <taxon>Cryptotermes</taxon>
    </lineage>
</organism>
<keyword evidence="10" id="KW-1185">Reference proteome</keyword>
<gene>
    <name evidence="9" type="ORF">B7P43_G01941</name>
</gene>
<evidence type="ECO:0000313" key="10">
    <source>
        <dbReference type="Proteomes" id="UP000235965"/>
    </source>
</evidence>
<evidence type="ECO:0000256" key="6">
    <source>
        <dbReference type="ARBA" id="ARBA00022801"/>
    </source>
</evidence>
<dbReference type="InParanoid" id="A0A2J7QLZ5"/>
<evidence type="ECO:0000256" key="3">
    <source>
        <dbReference type="ARBA" id="ARBA00006958"/>
    </source>
</evidence>
<dbReference type="InterPro" id="IPR027806">
    <property type="entry name" value="HARBI1_dom"/>
</dbReference>
<evidence type="ECO:0000259" key="8">
    <source>
        <dbReference type="Pfam" id="PF13359"/>
    </source>
</evidence>
<keyword evidence="5" id="KW-0479">Metal-binding</keyword>
<sequence length="421" mass="48281">MISSKQVAAAVIILDECGVFRRKKNRKKREMWAKNWLLSRDRFTHLNLLNFIRNDRPDDYKNYFRMSDENFRYLLAKVKPFIVKQDTVMRNAITPEARIAATLRFLATGWSFEDLKFATIISPQALGKIIPETCKAIYKALKDEYLKFPTSSVEWQNIAKDFESMWNFPNCGGALDGRHVAIVKPANEGSYYFNYKGYHSVVLLGLVDANLTFIMADVGCNGRVSDGGGIEETTFYRTLKNGALALPKNDDTVGNMNFVFVADEAFALRENILKPFPCKDLTHEKQIFNYRLSRARRCAENAFGVLAARFRIFHTTINMQPLKVNDIVMACVVLHNFLRRNHGTQYTPGSMLDREDLEDTDVVEGDWRNEQPEGHFDMICSVRQVTPATEVSASRDKYVEYFNGPGKVPFQNRMVGNRLVR</sequence>
<dbReference type="STRING" id="105785.A0A2J7QLZ5"/>
<dbReference type="InterPro" id="IPR045249">
    <property type="entry name" value="HARBI1-like"/>
</dbReference>
<evidence type="ECO:0000256" key="4">
    <source>
        <dbReference type="ARBA" id="ARBA00022722"/>
    </source>
</evidence>
<evidence type="ECO:0000256" key="2">
    <source>
        <dbReference type="ARBA" id="ARBA00004123"/>
    </source>
</evidence>
<proteinExistence type="inferred from homology"/>
<dbReference type="GO" id="GO:0016787">
    <property type="term" value="F:hydrolase activity"/>
    <property type="evidence" value="ECO:0007669"/>
    <property type="project" value="UniProtKB-KW"/>
</dbReference>
<comment type="subcellular location">
    <subcellularLocation>
        <location evidence="2">Nucleus</location>
    </subcellularLocation>
</comment>
<comment type="cofactor">
    <cofactor evidence="1">
        <name>a divalent metal cation</name>
        <dbReference type="ChEBI" id="CHEBI:60240"/>
    </cofactor>
</comment>
<dbReference type="PANTHER" id="PTHR22930:SF284">
    <property type="entry name" value="DDE TNP4 DOMAIN-CONTAINING PROTEIN"/>
    <property type="match status" value="1"/>
</dbReference>
<comment type="caution">
    <text evidence="9">The sequence shown here is derived from an EMBL/GenBank/DDBJ whole genome shotgun (WGS) entry which is preliminary data.</text>
</comment>
<dbReference type="FunCoup" id="A0A2J7QLZ5">
    <property type="interactions" value="1"/>
</dbReference>